<keyword evidence="3" id="KW-1185">Reference proteome</keyword>
<protein>
    <recommendedName>
        <fullName evidence="4">DUF4283 domain-containing protein</fullName>
    </recommendedName>
</protein>
<gene>
    <name evidence="2" type="ORF">FRX31_014783</name>
</gene>
<dbReference type="EMBL" id="JABWDY010017040">
    <property type="protein sequence ID" value="KAF5195630.1"/>
    <property type="molecule type" value="Genomic_DNA"/>
</dbReference>
<comment type="caution">
    <text evidence="2">The sequence shown here is derived from an EMBL/GenBank/DDBJ whole genome shotgun (WGS) entry which is preliminary data.</text>
</comment>
<feature type="region of interest" description="Disordered" evidence="1">
    <location>
        <begin position="46"/>
        <end position="67"/>
    </location>
</feature>
<dbReference type="Proteomes" id="UP000554482">
    <property type="component" value="Unassembled WGS sequence"/>
</dbReference>
<dbReference type="AlphaFoldDB" id="A0A7J6WG92"/>
<dbReference type="OrthoDB" id="1111599at2759"/>
<proteinExistence type="predicted"/>
<evidence type="ECO:0000313" key="2">
    <source>
        <dbReference type="EMBL" id="KAF5195630.1"/>
    </source>
</evidence>
<feature type="region of interest" description="Disordered" evidence="1">
    <location>
        <begin position="86"/>
        <end position="106"/>
    </location>
</feature>
<reference evidence="2 3" key="1">
    <citation type="submission" date="2020-06" db="EMBL/GenBank/DDBJ databases">
        <title>Transcriptomic and genomic resources for Thalictrum thalictroides and T. hernandezii: Facilitating candidate gene discovery in an emerging model plant lineage.</title>
        <authorList>
            <person name="Arias T."/>
            <person name="Riano-Pachon D.M."/>
            <person name="Di Stilio V.S."/>
        </authorList>
    </citation>
    <scope>NUCLEOTIDE SEQUENCE [LARGE SCALE GENOMIC DNA]</scope>
    <source>
        <strain evidence="3">cv. WT478/WT964</strain>
        <tissue evidence="2">Leaves</tissue>
    </source>
</reference>
<evidence type="ECO:0000256" key="1">
    <source>
        <dbReference type="SAM" id="MobiDB-lite"/>
    </source>
</evidence>
<sequence>MEPFSNEINPVTINFGTIPLWMSLKGLQLEHMHSNVVEMIVTAAEPSDNGGNKNTTTDLNVGKKGKGKAHMVVDTSNSPTMGIPISPAALGGFRRRRGRPLGSQNKLGKKFESTIKLSTNSTMEVGNKKMKVYGNEQSGTYNYYTPNTSDLGSSLKKSHGSTNADSSNQAISIFIVQLIENAQLTNLLVAQGILNSQLINHLQSPPPMSINNHATTFSIPKPTATTLITNLELLLATQAHNTTNMSTPNCYDTPTAATFDPYSGTDEHQIQYALDLSLGAHTSKDPNVALLQIPIHSGDHLQGPLQPR</sequence>
<name>A0A7J6WG92_THATH</name>
<evidence type="ECO:0000313" key="3">
    <source>
        <dbReference type="Proteomes" id="UP000554482"/>
    </source>
</evidence>
<accession>A0A7J6WG92</accession>
<evidence type="ECO:0008006" key="4">
    <source>
        <dbReference type="Google" id="ProtNLM"/>
    </source>
</evidence>
<feature type="compositionally biased region" description="Polar residues" evidence="1">
    <location>
        <begin position="49"/>
        <end position="59"/>
    </location>
</feature>
<organism evidence="2 3">
    <name type="scientific">Thalictrum thalictroides</name>
    <name type="common">Rue-anemone</name>
    <name type="synonym">Anemone thalictroides</name>
    <dbReference type="NCBI Taxonomy" id="46969"/>
    <lineage>
        <taxon>Eukaryota</taxon>
        <taxon>Viridiplantae</taxon>
        <taxon>Streptophyta</taxon>
        <taxon>Embryophyta</taxon>
        <taxon>Tracheophyta</taxon>
        <taxon>Spermatophyta</taxon>
        <taxon>Magnoliopsida</taxon>
        <taxon>Ranunculales</taxon>
        <taxon>Ranunculaceae</taxon>
        <taxon>Thalictroideae</taxon>
        <taxon>Thalictrum</taxon>
    </lineage>
</organism>